<protein>
    <submittedName>
        <fullName evidence="2">Uncharacterized protein</fullName>
    </submittedName>
</protein>
<dbReference type="Proteomes" id="UP000027920">
    <property type="component" value="Unassembled WGS sequence"/>
</dbReference>
<comment type="caution">
    <text evidence="2">The sequence shown here is derived from an EMBL/GenBank/DDBJ whole genome shotgun (WGS) entry which is preliminary data.</text>
</comment>
<feature type="transmembrane region" description="Helical" evidence="1">
    <location>
        <begin position="38"/>
        <end position="60"/>
    </location>
</feature>
<dbReference type="AlphaFoldDB" id="A0A072P874"/>
<name>A0A072P874_9EURO</name>
<sequence>MIPNRIQQLNNVVQRVSEPETTKVPVSRWPSPFGFRPCLHLLGVLGAVVVITLNLSYAWIGKELTGKPQDDGRKLLALQLTAKLHELLMNASLANILSSIVLEQLVLGSGVPLGALGTAFLFHDISFLWSKELIAICIAKFKGKAYILPLTILCTILAATIGPSSATVMTPVLTEWPAGNIRFTLNATKEELWPSFLSEATISDMEPYTSASAPGSTDTTWKSIADNMLRFWGHETLGGVFALPESAKVAGKSSVRTLNSRLRGPLTLYQPEYTATTIQTAITADALNALRLDWFPANAYRCTWAGYRLTRGICTYQDIHWSINTHQPVVYTACTRTSTMTATSFPTLARGEDGPKAATVNINSNFDKDSGNSSALEWIDLEGPEFSRTSVGVLVSTNIFSGSPTPETYACSIDAQWGDATIRTSFLGLPYAVDGEPPEFYEPSIHASRYHGRRITISPEWAAQTFSSLLSNTTGTSIFDQLLMTSALPSHAYNASKVEAVLAIALTEQMARIKSRAPNQIISSDANKVHFSAKTESDNTVQASRHHNFTLEVTVTGYGYGLRTAGGISVSSTLAIVTLFAYTLVVAFHMMRQLSSRCYVNSWNNFIDIVVLALNSPAGADMKNTSAGVKTLGVLGFLTSFRAQNGAVQMVIGEKQTSKNALTEKLEREVPYR</sequence>
<proteinExistence type="predicted"/>
<dbReference type="HOGENOM" id="CLU_024066_0_0_1"/>
<dbReference type="EMBL" id="AMGV01000006">
    <property type="protein sequence ID" value="KEF55957.1"/>
    <property type="molecule type" value="Genomic_DNA"/>
</dbReference>
<evidence type="ECO:0000313" key="3">
    <source>
        <dbReference type="Proteomes" id="UP000027920"/>
    </source>
</evidence>
<keyword evidence="3" id="KW-1185">Reference proteome</keyword>
<keyword evidence="1" id="KW-0812">Transmembrane</keyword>
<gene>
    <name evidence="2" type="ORF">A1O9_07537</name>
</gene>
<keyword evidence="1" id="KW-0472">Membrane</keyword>
<organism evidence="2 3">
    <name type="scientific">Exophiala aquamarina CBS 119918</name>
    <dbReference type="NCBI Taxonomy" id="1182545"/>
    <lineage>
        <taxon>Eukaryota</taxon>
        <taxon>Fungi</taxon>
        <taxon>Dikarya</taxon>
        <taxon>Ascomycota</taxon>
        <taxon>Pezizomycotina</taxon>
        <taxon>Eurotiomycetes</taxon>
        <taxon>Chaetothyriomycetidae</taxon>
        <taxon>Chaetothyriales</taxon>
        <taxon>Herpotrichiellaceae</taxon>
        <taxon>Exophiala</taxon>
    </lineage>
</organism>
<dbReference type="OrthoDB" id="5342924at2759"/>
<dbReference type="VEuPathDB" id="FungiDB:A1O9_07537"/>
<reference evidence="2 3" key="1">
    <citation type="submission" date="2013-03" db="EMBL/GenBank/DDBJ databases">
        <title>The Genome Sequence of Exophiala aquamarina CBS 119918.</title>
        <authorList>
            <consortium name="The Broad Institute Genomics Platform"/>
            <person name="Cuomo C."/>
            <person name="de Hoog S."/>
            <person name="Gorbushina A."/>
            <person name="Walker B."/>
            <person name="Young S.K."/>
            <person name="Zeng Q."/>
            <person name="Gargeya S."/>
            <person name="Fitzgerald M."/>
            <person name="Haas B."/>
            <person name="Abouelleil A."/>
            <person name="Allen A.W."/>
            <person name="Alvarado L."/>
            <person name="Arachchi H.M."/>
            <person name="Berlin A.M."/>
            <person name="Chapman S.B."/>
            <person name="Gainer-Dewar J."/>
            <person name="Goldberg J."/>
            <person name="Griggs A."/>
            <person name="Gujja S."/>
            <person name="Hansen M."/>
            <person name="Howarth C."/>
            <person name="Imamovic A."/>
            <person name="Ireland A."/>
            <person name="Larimer J."/>
            <person name="McCowan C."/>
            <person name="Murphy C."/>
            <person name="Pearson M."/>
            <person name="Poon T.W."/>
            <person name="Priest M."/>
            <person name="Roberts A."/>
            <person name="Saif S."/>
            <person name="Shea T."/>
            <person name="Sisk P."/>
            <person name="Sykes S."/>
            <person name="Wortman J."/>
            <person name="Nusbaum C."/>
            <person name="Birren B."/>
        </authorList>
    </citation>
    <scope>NUCLEOTIDE SEQUENCE [LARGE SCALE GENOMIC DNA]</scope>
    <source>
        <strain evidence="2 3">CBS 119918</strain>
    </source>
</reference>
<keyword evidence="1" id="KW-1133">Transmembrane helix</keyword>
<dbReference type="GeneID" id="25282451"/>
<feature type="transmembrane region" description="Helical" evidence="1">
    <location>
        <begin position="143"/>
        <end position="162"/>
    </location>
</feature>
<evidence type="ECO:0000313" key="2">
    <source>
        <dbReference type="EMBL" id="KEF55957.1"/>
    </source>
</evidence>
<evidence type="ECO:0000256" key="1">
    <source>
        <dbReference type="SAM" id="Phobius"/>
    </source>
</evidence>
<accession>A0A072P874</accession>
<feature type="transmembrane region" description="Helical" evidence="1">
    <location>
        <begin position="96"/>
        <end position="122"/>
    </location>
</feature>
<dbReference type="RefSeq" id="XP_013258547.1">
    <property type="nucleotide sequence ID" value="XM_013403093.1"/>
</dbReference>
<feature type="transmembrane region" description="Helical" evidence="1">
    <location>
        <begin position="568"/>
        <end position="588"/>
    </location>
</feature>